<keyword evidence="4" id="KW-0067">ATP-binding</keyword>
<protein>
    <submittedName>
        <fullName evidence="6">AAA family ATPase</fullName>
    </submittedName>
</protein>
<feature type="domain" description="UvrD-like helicase C-terminal" evidence="5">
    <location>
        <begin position="456"/>
        <end position="721"/>
    </location>
</feature>
<keyword evidence="3" id="KW-0347">Helicase</keyword>
<gene>
    <name evidence="6" type="ORF">PYS61_05370</name>
</gene>
<dbReference type="PANTHER" id="PTHR11070">
    <property type="entry name" value="UVRD / RECB / PCRA DNA HELICASE FAMILY MEMBER"/>
    <property type="match status" value="1"/>
</dbReference>
<dbReference type="SUPFAM" id="SSF52540">
    <property type="entry name" value="P-loop containing nucleoside triphosphate hydrolases"/>
    <property type="match status" value="1"/>
</dbReference>
<evidence type="ECO:0000256" key="3">
    <source>
        <dbReference type="ARBA" id="ARBA00022806"/>
    </source>
</evidence>
<accession>A0ABY8C605</accession>
<keyword evidence="1" id="KW-0547">Nucleotide-binding</keyword>
<dbReference type="InterPro" id="IPR014017">
    <property type="entry name" value="DNA_helicase_UvrD-like_C"/>
</dbReference>
<organism evidence="6 7">
    <name type="scientific">Amygdalobacter indicium</name>
    <dbReference type="NCBI Taxonomy" id="3029272"/>
    <lineage>
        <taxon>Bacteria</taxon>
        <taxon>Bacillati</taxon>
        <taxon>Bacillota</taxon>
        <taxon>Clostridia</taxon>
        <taxon>Eubacteriales</taxon>
        <taxon>Oscillospiraceae</taxon>
        <taxon>Amygdalobacter</taxon>
    </lineage>
</organism>
<evidence type="ECO:0000313" key="7">
    <source>
        <dbReference type="Proteomes" id="UP001220478"/>
    </source>
</evidence>
<evidence type="ECO:0000313" key="6">
    <source>
        <dbReference type="EMBL" id="WEG35359.1"/>
    </source>
</evidence>
<dbReference type="Pfam" id="PF13361">
    <property type="entry name" value="UvrD_C"/>
    <property type="match status" value="1"/>
</dbReference>
<dbReference type="RefSeq" id="WP_315571449.1">
    <property type="nucleotide sequence ID" value="NZ_CP118868.1"/>
</dbReference>
<evidence type="ECO:0000256" key="4">
    <source>
        <dbReference type="ARBA" id="ARBA00022840"/>
    </source>
</evidence>
<dbReference type="EMBL" id="CP118868">
    <property type="protein sequence ID" value="WEG35359.1"/>
    <property type="molecule type" value="Genomic_DNA"/>
</dbReference>
<dbReference type="InterPro" id="IPR000212">
    <property type="entry name" value="DNA_helicase_UvrD/REP"/>
</dbReference>
<name>A0ABY8C605_9FIRM</name>
<keyword evidence="7" id="KW-1185">Reference proteome</keyword>
<sequence length="731" mass="84536">MQIQEGNVSNFTEEQAYLADCLKYIQTLRERLNQRISHMNIGMKNLKQSAYDEHMEYKSGANAADNAVVQHELWQQHLYLTDLEKESRNLVRLSSEPYFAALQFRFENEEEIETYHLGICSLMDEDTYQQWIIDWRSPIASLYYEGQIGPCTYRAADNEVHGTLLQKQQILIRRGRLLAIYNRCDLMNDQLLEWVLSQPASRHLQQIVATIQVEQNELIRAAEQQNLFISGIAGSGKSSIALHRVSYLLYLHRDWNSDSFLFISPNEQFAEYISELLPNLNDENISTITMDNLYRSLFLHKKLPFANFNYLPVAVEVKSLCSTFAFAEALQDFVVDYAHHNFCPHALNLDDLNVETSLLQDLYSREFSCEAMFKRPQLIFDYLQDILPGKAFTYQADEIKQELQNMLGESDLRVILQKFYQSRAFNSWLSSLSATEQKLIINKCASVSGRLDEIDKMVLAYMVVYFYQDYDTTLIKHLLVDEAQDLPATAHIILQDLYKVDKTICADFNQAISWNVPQNFMKELKEFYEKQKKLLFRQINVAYRSTAEITEFCRHFIPQTEVKAVPRHGQEVVIKKIESTAADNYGRNFIKSEIEKLYQDFCQAGQSLMSVAVILPNVQLVDEFRAFVQQTDLKACLVDNSELETDVTGFAVEKLLSCADAAPAENEFKLYILTPLQAKGREFDTVLVYLADRKFFPPEQAQKELYVACSRALHNLRVYYLSDASLLPKCS</sequence>
<keyword evidence="2" id="KW-0378">Hydrolase</keyword>
<evidence type="ECO:0000256" key="1">
    <source>
        <dbReference type="ARBA" id="ARBA00022741"/>
    </source>
</evidence>
<evidence type="ECO:0000259" key="5">
    <source>
        <dbReference type="Pfam" id="PF13361"/>
    </source>
</evidence>
<evidence type="ECO:0000256" key="2">
    <source>
        <dbReference type="ARBA" id="ARBA00022801"/>
    </source>
</evidence>
<reference evidence="6 7" key="1">
    <citation type="submission" date="2023-02" db="EMBL/GenBank/DDBJ databases">
        <title>Novel Oscillospiraceae bacterial genomes.</title>
        <authorList>
            <person name="Srinivasan S."/>
            <person name="Austin M.N."/>
            <person name="Fiedler T.L."/>
            <person name="Strenk S.M."/>
            <person name="Agnew K.J."/>
            <person name="Nagana Gowda G.A."/>
            <person name="Raftery D."/>
            <person name="Beamer M.A."/>
            <person name="Achilles S.L."/>
            <person name="Wiesenfeld H.C."/>
            <person name="Fredricks D.N."/>
            <person name="Hillier S.L."/>
        </authorList>
    </citation>
    <scope>NUCLEOTIDE SEQUENCE [LARGE SCALE GENOMIC DNA]</scope>
    <source>
        <strain evidence="6 7">CHIC02 1186E3-8</strain>
    </source>
</reference>
<dbReference type="Gene3D" id="3.40.50.300">
    <property type="entry name" value="P-loop containing nucleotide triphosphate hydrolases"/>
    <property type="match status" value="2"/>
</dbReference>
<dbReference type="PANTHER" id="PTHR11070:SF17">
    <property type="entry name" value="DNA HELICASE IV"/>
    <property type="match status" value="1"/>
</dbReference>
<dbReference type="InterPro" id="IPR027417">
    <property type="entry name" value="P-loop_NTPase"/>
</dbReference>
<proteinExistence type="predicted"/>
<dbReference type="Proteomes" id="UP001220478">
    <property type="component" value="Chromosome"/>
</dbReference>